<dbReference type="eggNOG" id="COG1522">
    <property type="taxonomic scope" value="Bacteria"/>
</dbReference>
<protein>
    <submittedName>
        <fullName evidence="2">AsnC family transcriptional regulator</fullName>
    </submittedName>
</protein>
<dbReference type="GO" id="GO:0043565">
    <property type="term" value="F:sequence-specific DNA binding"/>
    <property type="evidence" value="ECO:0007669"/>
    <property type="project" value="TreeGrafter"/>
</dbReference>
<evidence type="ECO:0000313" key="3">
    <source>
        <dbReference type="Proteomes" id="UP000027665"/>
    </source>
</evidence>
<dbReference type="AlphaFoldDB" id="A0A073ITT4"/>
<dbReference type="SMART" id="SM00344">
    <property type="entry name" value="HTH_ASNC"/>
    <property type="match status" value="1"/>
</dbReference>
<dbReference type="PATRIC" id="fig|2754.20.peg.2120"/>
<reference evidence="2 3" key="1">
    <citation type="submission" date="2014-04" db="EMBL/GenBank/DDBJ databases">
        <title>Draft Genome Sequence of Synergistes jonesii.</title>
        <authorList>
            <person name="Coil D.A."/>
            <person name="Eisen J.A."/>
            <person name="Holland-Moritz H.E."/>
        </authorList>
    </citation>
    <scope>NUCLEOTIDE SEQUENCE [LARGE SCALE GENOMIC DNA]</scope>
    <source>
        <strain evidence="2 3">78-1</strain>
    </source>
</reference>
<dbReference type="Gene3D" id="3.30.70.920">
    <property type="match status" value="1"/>
</dbReference>
<evidence type="ECO:0000313" key="2">
    <source>
        <dbReference type="EMBL" id="KEJ92891.1"/>
    </source>
</evidence>
<dbReference type="RefSeq" id="WP_037974891.1">
    <property type="nucleotide sequence ID" value="NZ_JMKI01000012.1"/>
</dbReference>
<dbReference type="InterPro" id="IPR036390">
    <property type="entry name" value="WH_DNA-bd_sf"/>
</dbReference>
<dbReference type="Pfam" id="PF13412">
    <property type="entry name" value="HTH_24"/>
    <property type="match status" value="1"/>
</dbReference>
<dbReference type="EMBL" id="JMKI01000012">
    <property type="protein sequence ID" value="KEJ92891.1"/>
    <property type="molecule type" value="Genomic_DNA"/>
</dbReference>
<dbReference type="InterPro" id="IPR019887">
    <property type="entry name" value="Tscrpt_reg_AsnC/Lrp_C"/>
</dbReference>
<evidence type="ECO:0000259" key="1">
    <source>
        <dbReference type="Pfam" id="PF01037"/>
    </source>
</evidence>
<dbReference type="InterPro" id="IPR036388">
    <property type="entry name" value="WH-like_DNA-bd_sf"/>
</dbReference>
<accession>A0A073ITT4</accession>
<dbReference type="PANTHER" id="PTHR30154">
    <property type="entry name" value="LEUCINE-RESPONSIVE REGULATORY PROTEIN"/>
    <property type="match status" value="1"/>
</dbReference>
<dbReference type="InterPro" id="IPR019888">
    <property type="entry name" value="Tscrpt_reg_AsnC-like"/>
</dbReference>
<dbReference type="GeneID" id="90983007"/>
<keyword evidence="3" id="KW-1185">Reference proteome</keyword>
<dbReference type="Proteomes" id="UP000027665">
    <property type="component" value="Unassembled WGS sequence"/>
</dbReference>
<organism evidence="2 3">
    <name type="scientific">Synergistes jonesii</name>
    <dbReference type="NCBI Taxonomy" id="2754"/>
    <lineage>
        <taxon>Bacteria</taxon>
        <taxon>Thermotogati</taxon>
        <taxon>Synergistota</taxon>
        <taxon>Synergistia</taxon>
        <taxon>Synergistales</taxon>
        <taxon>Synergistaceae</taxon>
        <taxon>Synergistes</taxon>
    </lineage>
</organism>
<sequence length="164" mass="18733">MEGKTREEILRLLEANARYTAKDIAAMLGMEEEEVKNEIEAMERERVICGYHALVDWDKTDDEKISALVELKVTPQRGDGFERIAEKIYQYPEVESLYLMSGGYDFTVILKKATMKEIANFVSSRLAVIEEVQSTATHIVLARYKDHGMQLAAPKKDMRMVVTP</sequence>
<dbReference type="SUPFAM" id="SSF46785">
    <property type="entry name" value="Winged helix' DNA-binding domain"/>
    <property type="match status" value="1"/>
</dbReference>
<name>A0A073ITT4_9BACT</name>
<dbReference type="SUPFAM" id="SSF54909">
    <property type="entry name" value="Dimeric alpha+beta barrel"/>
    <property type="match status" value="1"/>
</dbReference>
<comment type="caution">
    <text evidence="2">The sequence shown here is derived from an EMBL/GenBank/DDBJ whole genome shotgun (WGS) entry which is preliminary data.</text>
</comment>
<dbReference type="STRING" id="2754.EH55_00345"/>
<dbReference type="GO" id="GO:0043200">
    <property type="term" value="P:response to amino acid"/>
    <property type="evidence" value="ECO:0007669"/>
    <property type="project" value="TreeGrafter"/>
</dbReference>
<proteinExistence type="predicted"/>
<dbReference type="OrthoDB" id="66249at2"/>
<dbReference type="PANTHER" id="PTHR30154:SF34">
    <property type="entry name" value="TRANSCRIPTIONAL REGULATOR AZLB"/>
    <property type="match status" value="1"/>
</dbReference>
<dbReference type="Gene3D" id="1.10.10.10">
    <property type="entry name" value="Winged helix-like DNA-binding domain superfamily/Winged helix DNA-binding domain"/>
    <property type="match status" value="1"/>
</dbReference>
<feature type="domain" description="Transcription regulator AsnC/Lrp ligand binding" evidence="1">
    <location>
        <begin position="69"/>
        <end position="142"/>
    </location>
</feature>
<dbReference type="InterPro" id="IPR011008">
    <property type="entry name" value="Dimeric_a/b-barrel"/>
</dbReference>
<dbReference type="GO" id="GO:0005829">
    <property type="term" value="C:cytosol"/>
    <property type="evidence" value="ECO:0007669"/>
    <property type="project" value="TreeGrafter"/>
</dbReference>
<dbReference type="Pfam" id="PF01037">
    <property type="entry name" value="AsnC_trans_reg"/>
    <property type="match status" value="1"/>
</dbReference>
<gene>
    <name evidence="2" type="ORF">EH55_00345</name>
</gene>